<protein>
    <submittedName>
        <fullName evidence="2">Nuclear transport factor 2 family protein</fullName>
    </submittedName>
</protein>
<dbReference type="Gene3D" id="3.10.450.50">
    <property type="match status" value="1"/>
</dbReference>
<name>A0A3M9MMW3_9BACT</name>
<evidence type="ECO:0000313" key="2">
    <source>
        <dbReference type="EMBL" id="RNI26008.1"/>
    </source>
</evidence>
<evidence type="ECO:0000313" key="3">
    <source>
        <dbReference type="Proteomes" id="UP000272117"/>
    </source>
</evidence>
<dbReference type="SUPFAM" id="SSF54427">
    <property type="entry name" value="NTF2-like"/>
    <property type="match status" value="1"/>
</dbReference>
<dbReference type="EMBL" id="RJJD01000008">
    <property type="protein sequence ID" value="RNI26008.1"/>
    <property type="molecule type" value="Genomic_DNA"/>
</dbReference>
<evidence type="ECO:0000256" key="1">
    <source>
        <dbReference type="SAM" id="SignalP"/>
    </source>
</evidence>
<dbReference type="InterPro" id="IPR039437">
    <property type="entry name" value="FrzH/put_lumazine-bd"/>
</dbReference>
<dbReference type="AlphaFoldDB" id="A0A3M9MMW3"/>
<dbReference type="RefSeq" id="WP_123127630.1">
    <property type="nucleotide sequence ID" value="NZ_RJJD01000008.1"/>
</dbReference>
<dbReference type="OrthoDB" id="117186at2"/>
<gene>
    <name evidence="2" type="ORF">EFB08_14340</name>
</gene>
<comment type="caution">
    <text evidence="2">The sequence shown here is derived from an EMBL/GenBank/DDBJ whole genome shotgun (WGS) entry which is preliminary data.</text>
</comment>
<reference evidence="2 3" key="1">
    <citation type="submission" date="2018-11" db="EMBL/GenBank/DDBJ databases">
        <title>Rufibacter latericius sp. nov., isolated from water in Baiyang Lake.</title>
        <authorList>
            <person name="Yang Y."/>
        </authorList>
    </citation>
    <scope>NUCLEOTIDE SEQUENCE [LARGE SCALE GENOMIC DNA]</scope>
    <source>
        <strain evidence="2 3">R-22-1c-1</strain>
    </source>
</reference>
<feature type="chain" id="PRO_5018240583" evidence="1">
    <location>
        <begin position="20"/>
        <end position="173"/>
    </location>
</feature>
<proteinExistence type="predicted"/>
<dbReference type="Proteomes" id="UP000272117">
    <property type="component" value="Unassembled WGS sequence"/>
</dbReference>
<feature type="signal peptide" evidence="1">
    <location>
        <begin position="1"/>
        <end position="19"/>
    </location>
</feature>
<organism evidence="2 3">
    <name type="scientific">Rufibacter latericius</name>
    <dbReference type="NCBI Taxonomy" id="2487040"/>
    <lineage>
        <taxon>Bacteria</taxon>
        <taxon>Pseudomonadati</taxon>
        <taxon>Bacteroidota</taxon>
        <taxon>Cytophagia</taxon>
        <taxon>Cytophagales</taxon>
        <taxon>Hymenobacteraceae</taxon>
        <taxon>Rufibacter</taxon>
    </lineage>
</organism>
<dbReference type="InterPro" id="IPR032710">
    <property type="entry name" value="NTF2-like_dom_sf"/>
</dbReference>
<keyword evidence="1" id="KW-0732">Signal</keyword>
<sequence length="173" mass="19049">MRLSLLLVFCLFLTTAAFAQSKKAAPTPLSADAKAVEAAVVRFFDGMRASDSSMARSVLAPEARLLSVSAGKDGKVMPRETPINKFVEMIAQPHPQVLDERIWDVKVNIDGDLATLWCEYAFYVGDTFSHCGVDAFQLYRSPQGWKIFSITDTRRKEGCDLKAAQAAKSKSKP</sequence>
<dbReference type="Pfam" id="PF12893">
    <property type="entry name" value="Lumazine_bd_2"/>
    <property type="match status" value="1"/>
</dbReference>
<keyword evidence="3" id="KW-1185">Reference proteome</keyword>
<accession>A0A3M9MMW3</accession>